<feature type="domain" description="VOC" evidence="1">
    <location>
        <begin position="4"/>
        <end position="115"/>
    </location>
</feature>
<dbReference type="PANTHER" id="PTHR33993">
    <property type="entry name" value="GLYOXALASE-RELATED"/>
    <property type="match status" value="1"/>
</dbReference>
<dbReference type="Pfam" id="PF00903">
    <property type="entry name" value="Glyoxalase"/>
    <property type="match status" value="1"/>
</dbReference>
<sequence length="121" mass="13441">MPATLRHFSINADDVDRARRFYEAVMGWTYEPWGPPDYYQARGAGTAGALQERREIAGRPQSVEVTFGVEDLAQTMAAIEAGGGRILTRPFRIEGVGELVWFEDTEGNVLGAMQYDREAGQ</sequence>
<dbReference type="Gene3D" id="3.10.180.10">
    <property type="entry name" value="2,3-Dihydroxybiphenyl 1,2-Dioxygenase, domain 1"/>
    <property type="match status" value="1"/>
</dbReference>
<protein>
    <submittedName>
        <fullName evidence="2">VOC family protein</fullName>
    </submittedName>
</protein>
<evidence type="ECO:0000313" key="2">
    <source>
        <dbReference type="EMBL" id="MFD1783874.1"/>
    </source>
</evidence>
<dbReference type="CDD" id="cd07247">
    <property type="entry name" value="SgaA_N_like"/>
    <property type="match status" value="1"/>
</dbReference>
<dbReference type="SUPFAM" id="SSF54593">
    <property type="entry name" value="Glyoxalase/Bleomycin resistance protein/Dihydroxybiphenyl dioxygenase"/>
    <property type="match status" value="1"/>
</dbReference>
<evidence type="ECO:0000259" key="1">
    <source>
        <dbReference type="PROSITE" id="PS51819"/>
    </source>
</evidence>
<accession>A0ABW4N1M0</accession>
<dbReference type="InterPro" id="IPR004360">
    <property type="entry name" value="Glyas_Fos-R_dOase_dom"/>
</dbReference>
<comment type="caution">
    <text evidence="2">The sequence shown here is derived from an EMBL/GenBank/DDBJ whole genome shotgun (WGS) entry which is preliminary data.</text>
</comment>
<keyword evidence="3" id="KW-1185">Reference proteome</keyword>
<dbReference type="PROSITE" id="PS51819">
    <property type="entry name" value="VOC"/>
    <property type="match status" value="1"/>
</dbReference>
<dbReference type="InterPro" id="IPR037523">
    <property type="entry name" value="VOC_core"/>
</dbReference>
<dbReference type="InterPro" id="IPR029068">
    <property type="entry name" value="Glyas_Bleomycin-R_OHBP_Dase"/>
</dbReference>
<evidence type="ECO:0000313" key="3">
    <source>
        <dbReference type="Proteomes" id="UP001597237"/>
    </source>
</evidence>
<reference evidence="3" key="1">
    <citation type="journal article" date="2019" name="Int. J. Syst. Evol. Microbiol.">
        <title>The Global Catalogue of Microorganisms (GCM) 10K type strain sequencing project: providing services to taxonomists for standard genome sequencing and annotation.</title>
        <authorList>
            <consortium name="The Broad Institute Genomics Platform"/>
            <consortium name="The Broad Institute Genome Sequencing Center for Infectious Disease"/>
            <person name="Wu L."/>
            <person name="Ma J."/>
        </authorList>
    </citation>
    <scope>NUCLEOTIDE SEQUENCE [LARGE SCALE GENOMIC DNA]</scope>
    <source>
        <strain evidence="3">DFY28</strain>
    </source>
</reference>
<dbReference type="InterPro" id="IPR052164">
    <property type="entry name" value="Anthracycline_SecMetBiosynth"/>
</dbReference>
<dbReference type="Proteomes" id="UP001597237">
    <property type="component" value="Unassembled WGS sequence"/>
</dbReference>
<name>A0ABW4N1M0_9CAUL</name>
<proteinExistence type="predicted"/>
<dbReference type="EMBL" id="JBHUEY010000001">
    <property type="protein sequence ID" value="MFD1783874.1"/>
    <property type="molecule type" value="Genomic_DNA"/>
</dbReference>
<organism evidence="2 3">
    <name type="scientific">Phenylobacterium terrae</name>
    <dbReference type="NCBI Taxonomy" id="2665495"/>
    <lineage>
        <taxon>Bacteria</taxon>
        <taxon>Pseudomonadati</taxon>
        <taxon>Pseudomonadota</taxon>
        <taxon>Alphaproteobacteria</taxon>
        <taxon>Caulobacterales</taxon>
        <taxon>Caulobacteraceae</taxon>
        <taxon>Phenylobacterium</taxon>
    </lineage>
</organism>
<dbReference type="RefSeq" id="WP_377282934.1">
    <property type="nucleotide sequence ID" value="NZ_JBHRSI010000008.1"/>
</dbReference>
<gene>
    <name evidence="2" type="ORF">ACFSC0_10760</name>
</gene>